<proteinExistence type="predicted"/>
<gene>
    <name evidence="1" type="ORF">LMG3328_05305</name>
</gene>
<protein>
    <recommendedName>
        <fullName evidence="3">Transcriptional regulator</fullName>
    </recommendedName>
</protein>
<dbReference type="AlphaFoldDB" id="A0A6S7ETI1"/>
<accession>A0A6S7ETI1</accession>
<organism evidence="1 2">
    <name type="scientific">Achromobacter ruhlandii</name>
    <dbReference type="NCBI Taxonomy" id="72557"/>
    <lineage>
        <taxon>Bacteria</taxon>
        <taxon>Pseudomonadati</taxon>
        <taxon>Pseudomonadota</taxon>
        <taxon>Betaproteobacteria</taxon>
        <taxon>Burkholderiales</taxon>
        <taxon>Alcaligenaceae</taxon>
        <taxon>Achromobacter</taxon>
    </lineage>
</organism>
<evidence type="ECO:0000313" key="2">
    <source>
        <dbReference type="Proteomes" id="UP000494122"/>
    </source>
</evidence>
<name>A0A6S7ETI1_9BURK</name>
<dbReference type="EMBL" id="CADILE010000021">
    <property type="protein sequence ID" value="CAB3919968.1"/>
    <property type="molecule type" value="Genomic_DNA"/>
</dbReference>
<dbReference type="RefSeq" id="WP_157810520.1">
    <property type="nucleotide sequence ID" value="NZ_CADILE010000021.1"/>
</dbReference>
<evidence type="ECO:0008006" key="3">
    <source>
        <dbReference type="Google" id="ProtNLM"/>
    </source>
</evidence>
<reference evidence="1 2" key="1">
    <citation type="submission" date="2020-04" db="EMBL/GenBank/DDBJ databases">
        <authorList>
            <person name="De Canck E."/>
        </authorList>
    </citation>
    <scope>NUCLEOTIDE SEQUENCE [LARGE SCALE GENOMIC DNA]</scope>
    <source>
        <strain evidence="1 2">LMG 3328</strain>
    </source>
</reference>
<dbReference type="Proteomes" id="UP000494122">
    <property type="component" value="Unassembled WGS sequence"/>
</dbReference>
<evidence type="ECO:0000313" key="1">
    <source>
        <dbReference type="EMBL" id="CAB3919968.1"/>
    </source>
</evidence>
<sequence length="47" mass="5361">MNNGFWDLPADERAAAMEQAAERGGVENFFDLDPEDRARAYNQEDVQ</sequence>